<dbReference type="InterPro" id="IPR004046">
    <property type="entry name" value="GST_C"/>
</dbReference>
<dbReference type="SFLD" id="SFLDS00019">
    <property type="entry name" value="Glutathione_Transferase_(cytos"/>
    <property type="match status" value="1"/>
</dbReference>
<evidence type="ECO:0000259" key="2">
    <source>
        <dbReference type="PROSITE" id="PS50405"/>
    </source>
</evidence>
<dbReference type="PANTHER" id="PTHR44051">
    <property type="entry name" value="GLUTATHIONE S-TRANSFERASE-RELATED"/>
    <property type="match status" value="1"/>
</dbReference>
<feature type="domain" description="GST N-terminal" evidence="1">
    <location>
        <begin position="5"/>
        <end position="86"/>
    </location>
</feature>
<dbReference type="OrthoDB" id="5291630at2"/>
<dbReference type="GO" id="GO:0016740">
    <property type="term" value="F:transferase activity"/>
    <property type="evidence" value="ECO:0007669"/>
    <property type="project" value="UniProtKB-KW"/>
</dbReference>
<dbReference type="SFLD" id="SFLDG01151">
    <property type="entry name" value="Main.2:_Nu-like"/>
    <property type="match status" value="1"/>
</dbReference>
<sequence length="203" mass="22777">MKEVSTRKLYARPQSGNCHKVRLLLGFLKLSYQEIPVDISGGENRREPFISLNPLGQIPVLVEGETVLRDSQAILVYLARKYGGEQWLPSEALPMAQVVQWLSVAANEIQNSLNLARLYYLMNAKVDIDLATRRGHAILNVMNGHLASREWLECGRPTIADLACFPYVALAYQGGISIEDYRHVKAWVERIKALPGFTPMPGM</sequence>
<dbReference type="SUPFAM" id="SSF47616">
    <property type="entry name" value="GST C-terminal domain-like"/>
    <property type="match status" value="1"/>
</dbReference>
<dbReference type="Pfam" id="PF00043">
    <property type="entry name" value="GST_C"/>
    <property type="match status" value="1"/>
</dbReference>
<gene>
    <name evidence="3" type="ORF">FR698_15870</name>
</gene>
<feature type="domain" description="GST C-terminal" evidence="2">
    <location>
        <begin position="91"/>
        <end position="203"/>
    </location>
</feature>
<dbReference type="EMBL" id="VPFL01000037">
    <property type="protein sequence ID" value="TXF10052.1"/>
    <property type="molecule type" value="Genomic_DNA"/>
</dbReference>
<protein>
    <submittedName>
        <fullName evidence="3">Glutathione S-transferase</fullName>
    </submittedName>
</protein>
<name>A0A5C7EDV2_9PROT</name>
<dbReference type="SFLD" id="SFLDG00358">
    <property type="entry name" value="Main_(cytGST)"/>
    <property type="match status" value="1"/>
</dbReference>
<dbReference type="InterPro" id="IPR036282">
    <property type="entry name" value="Glutathione-S-Trfase_C_sf"/>
</dbReference>
<dbReference type="PROSITE" id="PS50405">
    <property type="entry name" value="GST_CTER"/>
    <property type="match status" value="1"/>
</dbReference>
<dbReference type="InParanoid" id="A0A5C7EDV2"/>
<dbReference type="InterPro" id="IPR010987">
    <property type="entry name" value="Glutathione-S-Trfase_C-like"/>
</dbReference>
<dbReference type="Pfam" id="PF13417">
    <property type="entry name" value="GST_N_3"/>
    <property type="match status" value="1"/>
</dbReference>
<evidence type="ECO:0000313" key="3">
    <source>
        <dbReference type="EMBL" id="TXF10052.1"/>
    </source>
</evidence>
<evidence type="ECO:0000259" key="1">
    <source>
        <dbReference type="PROSITE" id="PS50404"/>
    </source>
</evidence>
<dbReference type="CDD" id="cd03206">
    <property type="entry name" value="GST_C_7"/>
    <property type="match status" value="1"/>
</dbReference>
<evidence type="ECO:0000313" key="4">
    <source>
        <dbReference type="Proteomes" id="UP000321201"/>
    </source>
</evidence>
<dbReference type="AlphaFoldDB" id="A0A5C7EDV2"/>
<organism evidence="3 4">
    <name type="scientific">Pelomicrobium methylotrophicum</name>
    <dbReference type="NCBI Taxonomy" id="2602750"/>
    <lineage>
        <taxon>Bacteria</taxon>
        <taxon>Pseudomonadati</taxon>
        <taxon>Pseudomonadota</taxon>
        <taxon>Hydrogenophilia</taxon>
        <taxon>Hydrogenophilia incertae sedis</taxon>
        <taxon>Pelomicrobium</taxon>
    </lineage>
</organism>
<dbReference type="CDD" id="cd03056">
    <property type="entry name" value="GST_N_4"/>
    <property type="match status" value="1"/>
</dbReference>
<dbReference type="Gene3D" id="1.20.1050.10">
    <property type="match status" value="1"/>
</dbReference>
<dbReference type="Gene3D" id="3.40.30.10">
    <property type="entry name" value="Glutaredoxin"/>
    <property type="match status" value="1"/>
</dbReference>
<keyword evidence="3" id="KW-0808">Transferase</keyword>
<proteinExistence type="predicted"/>
<reference evidence="3 4" key="1">
    <citation type="submission" date="2019-08" db="EMBL/GenBank/DDBJ databases">
        <title>Pelomicrobium methylotrophicum gen. nov., sp. nov. a moderately thermophilic, facultatively anaerobic, lithoautotrophic and methylotrophic bacterium isolated from a terrestrial mud volcano.</title>
        <authorList>
            <person name="Slobodkina G.B."/>
            <person name="Merkel A.Y."/>
            <person name="Slobodkin A.I."/>
        </authorList>
    </citation>
    <scope>NUCLEOTIDE SEQUENCE [LARGE SCALE GENOMIC DNA]</scope>
    <source>
        <strain evidence="3 4">SM250</strain>
    </source>
</reference>
<comment type="caution">
    <text evidence="3">The sequence shown here is derived from an EMBL/GenBank/DDBJ whole genome shotgun (WGS) entry which is preliminary data.</text>
</comment>
<dbReference type="SUPFAM" id="SSF52833">
    <property type="entry name" value="Thioredoxin-like"/>
    <property type="match status" value="1"/>
</dbReference>
<dbReference type="PROSITE" id="PS50404">
    <property type="entry name" value="GST_NTER"/>
    <property type="match status" value="1"/>
</dbReference>
<dbReference type="Proteomes" id="UP000321201">
    <property type="component" value="Unassembled WGS sequence"/>
</dbReference>
<dbReference type="InterPro" id="IPR040079">
    <property type="entry name" value="Glutathione_S-Trfase"/>
</dbReference>
<dbReference type="InterPro" id="IPR004045">
    <property type="entry name" value="Glutathione_S-Trfase_N"/>
</dbReference>
<keyword evidence="4" id="KW-1185">Reference proteome</keyword>
<dbReference type="InterPro" id="IPR036249">
    <property type="entry name" value="Thioredoxin-like_sf"/>
</dbReference>
<accession>A0A5C7EDV2</accession>
<dbReference type="PANTHER" id="PTHR44051:SF2">
    <property type="entry name" value="HYPOTHETICAL GLUTATHIONE S-TRANSFERASE LIKE PROTEIN"/>
    <property type="match status" value="1"/>
</dbReference>